<feature type="transmembrane region" description="Helical" evidence="1">
    <location>
        <begin position="214"/>
        <end position="232"/>
    </location>
</feature>
<feature type="transmembrane region" description="Helical" evidence="1">
    <location>
        <begin position="121"/>
        <end position="141"/>
    </location>
</feature>
<dbReference type="Proteomes" id="UP001494902">
    <property type="component" value="Unassembled WGS sequence"/>
</dbReference>
<keyword evidence="1" id="KW-0812">Transmembrane</keyword>
<feature type="transmembrane region" description="Helical" evidence="1">
    <location>
        <begin position="156"/>
        <end position="175"/>
    </location>
</feature>
<evidence type="ECO:0000259" key="2">
    <source>
        <dbReference type="Pfam" id="PF02517"/>
    </source>
</evidence>
<keyword evidence="4" id="KW-1185">Reference proteome</keyword>
<feature type="transmembrane region" description="Helical" evidence="1">
    <location>
        <begin position="269"/>
        <end position="290"/>
    </location>
</feature>
<feature type="transmembrane region" description="Helical" evidence="1">
    <location>
        <begin position="187"/>
        <end position="208"/>
    </location>
</feature>
<sequence>MTEAPAPTAPPTVAPLPYHRLAHLEPRAARWWRPLTTVLVVLGLYLPAAVLAFVVLALATFAVPGIPMPSAEFEDPRNPVDIAVLFGSLALLVPAVVLGVRWGGGRRGTIHSVVGRVRWAMLLKAAAVVVPLYLALSWGLYLLDPAAESPAGRFDATLLVVLAVVVVLVPLQCAAEEYAFRGLPLQALGTWLRSPVWGIVLPVPLFMAGHGYDWVGQVDIAVFALCMGFLVWKTGGLELAIVAHTANNLAAMTIAPLDTDSLAQGAIDPVVLLMTVPTTLVVTAGMTVWVSRRHGLRPLEPLRGTGGPARPQ</sequence>
<name>A0ABV1KKD5_9PSEU</name>
<keyword evidence="1" id="KW-0472">Membrane</keyword>
<accession>A0ABV1KKD5</accession>
<dbReference type="InterPro" id="IPR003675">
    <property type="entry name" value="Rce1/LyrA-like_dom"/>
</dbReference>
<comment type="caution">
    <text evidence="3">The sequence shown here is derived from an EMBL/GenBank/DDBJ whole genome shotgun (WGS) entry which is preliminary data.</text>
</comment>
<organism evidence="3 4">
    <name type="scientific">Pseudonocardia nematodicida</name>
    <dbReference type="NCBI Taxonomy" id="1206997"/>
    <lineage>
        <taxon>Bacteria</taxon>
        <taxon>Bacillati</taxon>
        <taxon>Actinomycetota</taxon>
        <taxon>Actinomycetes</taxon>
        <taxon>Pseudonocardiales</taxon>
        <taxon>Pseudonocardiaceae</taxon>
        <taxon>Pseudonocardia</taxon>
    </lineage>
</organism>
<evidence type="ECO:0000313" key="3">
    <source>
        <dbReference type="EMBL" id="MEQ3554922.1"/>
    </source>
</evidence>
<reference evidence="3 4" key="1">
    <citation type="submission" date="2024-03" db="EMBL/GenBank/DDBJ databases">
        <title>Draft genome sequence of Pseudonocardia nematodicida JCM 31783.</title>
        <authorList>
            <person name="Butdee W."/>
            <person name="Duangmal K."/>
        </authorList>
    </citation>
    <scope>NUCLEOTIDE SEQUENCE [LARGE SCALE GENOMIC DNA]</scope>
    <source>
        <strain evidence="3 4">JCM 31783</strain>
    </source>
</reference>
<proteinExistence type="predicted"/>
<dbReference type="RefSeq" id="WP_349301994.1">
    <property type="nucleotide sequence ID" value="NZ_JBEDNQ010000019.1"/>
</dbReference>
<evidence type="ECO:0000313" key="4">
    <source>
        <dbReference type="Proteomes" id="UP001494902"/>
    </source>
</evidence>
<evidence type="ECO:0000256" key="1">
    <source>
        <dbReference type="SAM" id="Phobius"/>
    </source>
</evidence>
<gene>
    <name evidence="3" type="ORF">WIS52_31035</name>
</gene>
<dbReference type="Pfam" id="PF02517">
    <property type="entry name" value="Rce1-like"/>
    <property type="match status" value="1"/>
</dbReference>
<dbReference type="EMBL" id="JBEDNQ010000019">
    <property type="protein sequence ID" value="MEQ3554922.1"/>
    <property type="molecule type" value="Genomic_DNA"/>
</dbReference>
<feature type="domain" description="CAAX prenyl protease 2/Lysostaphin resistance protein A-like" evidence="2">
    <location>
        <begin position="162"/>
        <end position="249"/>
    </location>
</feature>
<keyword evidence="1" id="KW-1133">Transmembrane helix</keyword>
<feature type="transmembrane region" description="Helical" evidence="1">
    <location>
        <begin position="37"/>
        <end position="62"/>
    </location>
</feature>
<feature type="transmembrane region" description="Helical" evidence="1">
    <location>
        <begin position="82"/>
        <end position="100"/>
    </location>
</feature>
<protein>
    <submittedName>
        <fullName evidence="3">Type II CAAX endopeptidase family protein</fullName>
    </submittedName>
</protein>